<reference evidence="5 6" key="1">
    <citation type="submission" date="2015-02" db="EMBL/GenBank/DDBJ databases">
        <title>Draft genome of a novel marine cyanobacterium (Chroococcales) isolated from South Atlantic Ocean.</title>
        <authorList>
            <person name="Rigonato J."/>
            <person name="Alvarenga D.O."/>
            <person name="Branco L.H."/>
            <person name="Varani A.M."/>
            <person name="Brandini F.P."/>
            <person name="Fiore M.F."/>
        </authorList>
    </citation>
    <scope>NUCLEOTIDE SEQUENCE [LARGE SCALE GENOMIC DNA]</scope>
    <source>
        <strain evidence="5 6">CENA595</strain>
    </source>
</reference>
<accession>A0A0D8ZW48</accession>
<keyword evidence="2 5" id="KW-0808">Transferase</keyword>
<dbReference type="AlphaFoldDB" id="A0A0D8ZW48"/>
<dbReference type="PANTHER" id="PTHR47313">
    <property type="entry name" value="RIBOSOMAL RNA LARGE SUBUNIT METHYLTRANSFERASE K/L"/>
    <property type="match status" value="1"/>
</dbReference>
<evidence type="ECO:0000313" key="6">
    <source>
        <dbReference type="Proteomes" id="UP000032452"/>
    </source>
</evidence>
<dbReference type="InterPro" id="IPR053943">
    <property type="entry name" value="RlmKL-like_Mtase_CS"/>
</dbReference>
<dbReference type="Pfam" id="PF02926">
    <property type="entry name" value="THUMP"/>
    <property type="match status" value="1"/>
</dbReference>
<dbReference type="GO" id="GO:0070043">
    <property type="term" value="F:rRNA (guanine-N7-)-methyltransferase activity"/>
    <property type="evidence" value="ECO:0007669"/>
    <property type="project" value="TreeGrafter"/>
</dbReference>
<keyword evidence="6" id="KW-1185">Reference proteome</keyword>
<protein>
    <submittedName>
        <fullName evidence="5">RNA methyltransferase</fullName>
    </submittedName>
</protein>
<dbReference type="Gene3D" id="3.40.50.150">
    <property type="entry name" value="Vaccinia Virus protein VP39"/>
    <property type="match status" value="1"/>
</dbReference>
<dbReference type="GO" id="GO:0008990">
    <property type="term" value="F:rRNA (guanine-N2-)-methyltransferase activity"/>
    <property type="evidence" value="ECO:0007669"/>
    <property type="project" value="TreeGrafter"/>
</dbReference>
<name>A0A0D8ZW48_9CYAN</name>
<evidence type="ECO:0000313" key="5">
    <source>
        <dbReference type="EMBL" id="KJH72970.1"/>
    </source>
</evidence>
<dbReference type="PANTHER" id="PTHR47313:SF1">
    <property type="entry name" value="RIBOSOMAL RNA LARGE SUBUNIT METHYLTRANSFERASE K_L"/>
    <property type="match status" value="1"/>
</dbReference>
<dbReference type="SMART" id="SM00981">
    <property type="entry name" value="THUMP"/>
    <property type="match status" value="1"/>
</dbReference>
<keyword evidence="1 5" id="KW-0489">Methyltransferase</keyword>
<keyword evidence="3" id="KW-0694">RNA-binding</keyword>
<dbReference type="InterPro" id="IPR054170">
    <property type="entry name" value="RlmL_1st"/>
</dbReference>
<comment type="caution">
    <text evidence="5">The sequence shown here is derived from an EMBL/GenBank/DDBJ whole genome shotgun (WGS) entry which is preliminary data.</text>
</comment>
<dbReference type="SUPFAM" id="SSF53335">
    <property type="entry name" value="S-adenosyl-L-methionine-dependent methyltransferases"/>
    <property type="match status" value="1"/>
</dbReference>
<organism evidence="5 6">
    <name type="scientific">Aliterella atlantica CENA595</name>
    <dbReference type="NCBI Taxonomy" id="1618023"/>
    <lineage>
        <taxon>Bacteria</taxon>
        <taxon>Bacillati</taxon>
        <taxon>Cyanobacteriota</taxon>
        <taxon>Cyanophyceae</taxon>
        <taxon>Chroococcidiopsidales</taxon>
        <taxon>Aliterellaceae</taxon>
        <taxon>Aliterella</taxon>
    </lineage>
</organism>
<dbReference type="OrthoDB" id="9809404at2"/>
<dbReference type="InterPro" id="IPR029063">
    <property type="entry name" value="SAM-dependent_MTases_sf"/>
</dbReference>
<dbReference type="PROSITE" id="PS51165">
    <property type="entry name" value="THUMP"/>
    <property type="match status" value="1"/>
</dbReference>
<dbReference type="EMBL" id="JYON01000003">
    <property type="protein sequence ID" value="KJH72970.1"/>
    <property type="molecule type" value="Genomic_DNA"/>
</dbReference>
<dbReference type="PROSITE" id="PS01261">
    <property type="entry name" value="UPF0020"/>
    <property type="match status" value="1"/>
</dbReference>
<proteinExistence type="predicted"/>
<feature type="domain" description="THUMP" evidence="4">
    <location>
        <begin position="44"/>
        <end position="155"/>
    </location>
</feature>
<dbReference type="PATRIC" id="fig|1618023.3.peg.890"/>
<evidence type="ECO:0000256" key="3">
    <source>
        <dbReference type="PROSITE-ProRule" id="PRU00529"/>
    </source>
</evidence>
<dbReference type="Pfam" id="PF22020">
    <property type="entry name" value="RlmL_1st"/>
    <property type="match status" value="1"/>
</dbReference>
<dbReference type="STRING" id="1618023.UH38_05065"/>
<dbReference type="Proteomes" id="UP000032452">
    <property type="component" value="Unassembled WGS sequence"/>
</dbReference>
<evidence type="ECO:0000256" key="1">
    <source>
        <dbReference type="ARBA" id="ARBA00022603"/>
    </source>
</evidence>
<dbReference type="InterPro" id="IPR000241">
    <property type="entry name" value="RlmKL-like_Mtase"/>
</dbReference>
<dbReference type="Pfam" id="PF01170">
    <property type="entry name" value="UPF0020"/>
    <property type="match status" value="1"/>
</dbReference>
<dbReference type="InterPro" id="IPR004114">
    <property type="entry name" value="THUMP_dom"/>
</dbReference>
<evidence type="ECO:0000256" key="2">
    <source>
        <dbReference type="ARBA" id="ARBA00022679"/>
    </source>
</evidence>
<gene>
    <name evidence="5" type="ORF">UH38_05065</name>
</gene>
<dbReference type="SUPFAM" id="SSF143437">
    <property type="entry name" value="THUMP domain-like"/>
    <property type="match status" value="1"/>
</dbReference>
<sequence length="375" mass="41459">MNFSYFATVARGLEPIAAQELESLGAKEVRPDFTGVHFAGDRALLYKVNLWARTIFRVLVPIGEFHCPNAEILYREIQKIDWHEYLNPEHTLAVTSTGGNKKLNHTHFTALQVKNAIVDQQRAKFGQRSSVDVQNPDITVNVHIHQDKCTVSLDSSGTSLHRRGYRQAMGAAPLKETLAAALLDMAQWNASLPFVDPLCGSGTLPLEAGLKAMNIAPGLLRQKFGFESFADFDPQLWQQIVTAAQNSKLSAPQALIWGSDRDPDIIEQAQSNAERCGIAHQIKFTQAELAQIEAPADCGVLMLNPPYGERLGDVKELAALYKAIGDICKQRFKGWTAFVLTGNKELAKKIGLKAARRIPVYNGSLACTLLKYELY</sequence>
<dbReference type="CDD" id="cd11715">
    <property type="entry name" value="THUMP_AdoMetMT"/>
    <property type="match status" value="1"/>
</dbReference>
<evidence type="ECO:0000259" key="4">
    <source>
        <dbReference type="PROSITE" id="PS51165"/>
    </source>
</evidence>
<dbReference type="Gene3D" id="3.30.2130.30">
    <property type="match status" value="1"/>
</dbReference>
<dbReference type="GO" id="GO:0003723">
    <property type="term" value="F:RNA binding"/>
    <property type="evidence" value="ECO:0007669"/>
    <property type="project" value="UniProtKB-UniRule"/>
</dbReference>
<dbReference type="RefSeq" id="WP_045053596.1">
    <property type="nucleotide sequence ID" value="NZ_CAWMDP010000011.1"/>
</dbReference>